<evidence type="ECO:0000256" key="2">
    <source>
        <dbReference type="ARBA" id="ARBA00009399"/>
    </source>
</evidence>
<sequence length="136" mass="14626">MFMRYIVVSALCLGVDYGLYVVLIRLFGVTPVLATAAGYLTGLVVNYLLATRYVFTVGLLSHNRLGEFAAYAATGIVGTAVSVGVVSGCERMGVNNIHVAKVLAVGISFATVYALRRYVLFQRGTPQRDNACAQLR</sequence>
<accession>A0A2N3PXU9</accession>
<dbReference type="Pfam" id="PF04138">
    <property type="entry name" value="GtrA_DPMS_TM"/>
    <property type="match status" value="1"/>
</dbReference>
<evidence type="ECO:0000256" key="3">
    <source>
        <dbReference type="ARBA" id="ARBA00022692"/>
    </source>
</evidence>
<dbReference type="GO" id="GO:0005886">
    <property type="term" value="C:plasma membrane"/>
    <property type="evidence" value="ECO:0007669"/>
    <property type="project" value="TreeGrafter"/>
</dbReference>
<comment type="similarity">
    <text evidence="2">Belongs to the GtrA family.</text>
</comment>
<evidence type="ECO:0000256" key="1">
    <source>
        <dbReference type="ARBA" id="ARBA00004141"/>
    </source>
</evidence>
<dbReference type="GO" id="GO:0000271">
    <property type="term" value="P:polysaccharide biosynthetic process"/>
    <property type="evidence" value="ECO:0007669"/>
    <property type="project" value="InterPro"/>
</dbReference>
<dbReference type="PANTHER" id="PTHR38459:SF1">
    <property type="entry name" value="PROPHAGE BACTOPRENOL-LINKED GLUCOSE TRANSLOCASE HOMOLOG"/>
    <property type="match status" value="1"/>
</dbReference>
<keyword evidence="9" id="KW-1185">Reference proteome</keyword>
<proteinExistence type="inferred from homology"/>
<reference evidence="9" key="1">
    <citation type="submission" date="2017-12" db="EMBL/GenBank/DDBJ databases">
        <title>Draft genome sequence of Telmatospirillum siberiense 26-4b1T, an acidotolerant peatland alphaproteobacterium potentially involved in sulfur cycling.</title>
        <authorList>
            <person name="Hausmann B."/>
            <person name="Pjevac P."/>
            <person name="Schreck K."/>
            <person name="Herbold C.W."/>
            <person name="Daims H."/>
            <person name="Wagner M."/>
            <person name="Pester M."/>
            <person name="Loy A."/>
        </authorList>
    </citation>
    <scope>NUCLEOTIDE SEQUENCE [LARGE SCALE GENOMIC DNA]</scope>
    <source>
        <strain evidence="9">26-4b1</strain>
    </source>
</reference>
<dbReference type="InterPro" id="IPR007267">
    <property type="entry name" value="GtrA_DPMS_TM"/>
</dbReference>
<gene>
    <name evidence="8" type="ORF">CWS72_06355</name>
</gene>
<feature type="transmembrane region" description="Helical" evidence="6">
    <location>
        <begin position="7"/>
        <end position="27"/>
    </location>
</feature>
<evidence type="ECO:0000256" key="4">
    <source>
        <dbReference type="ARBA" id="ARBA00022989"/>
    </source>
</evidence>
<keyword evidence="4 6" id="KW-1133">Transmembrane helix</keyword>
<feature type="domain" description="GtrA/DPMS transmembrane" evidence="7">
    <location>
        <begin position="4"/>
        <end position="121"/>
    </location>
</feature>
<dbReference type="Proteomes" id="UP000233293">
    <property type="component" value="Unassembled WGS sequence"/>
</dbReference>
<feature type="transmembrane region" description="Helical" evidence="6">
    <location>
        <begin position="68"/>
        <end position="86"/>
    </location>
</feature>
<organism evidence="8 9">
    <name type="scientific">Telmatospirillum siberiense</name>
    <dbReference type="NCBI Taxonomy" id="382514"/>
    <lineage>
        <taxon>Bacteria</taxon>
        <taxon>Pseudomonadati</taxon>
        <taxon>Pseudomonadota</taxon>
        <taxon>Alphaproteobacteria</taxon>
        <taxon>Rhodospirillales</taxon>
        <taxon>Rhodospirillaceae</taxon>
        <taxon>Telmatospirillum</taxon>
    </lineage>
</organism>
<dbReference type="AlphaFoldDB" id="A0A2N3PXU9"/>
<comment type="subcellular location">
    <subcellularLocation>
        <location evidence="1">Membrane</location>
        <topology evidence="1">Multi-pass membrane protein</topology>
    </subcellularLocation>
</comment>
<evidence type="ECO:0000313" key="9">
    <source>
        <dbReference type="Proteomes" id="UP000233293"/>
    </source>
</evidence>
<evidence type="ECO:0000313" key="8">
    <source>
        <dbReference type="EMBL" id="PKU25228.1"/>
    </source>
</evidence>
<comment type="caution">
    <text evidence="8">The sequence shown here is derived from an EMBL/GenBank/DDBJ whole genome shotgun (WGS) entry which is preliminary data.</text>
</comment>
<feature type="transmembrane region" description="Helical" evidence="6">
    <location>
        <begin position="98"/>
        <end position="115"/>
    </location>
</feature>
<dbReference type="InterPro" id="IPR051401">
    <property type="entry name" value="GtrA_CellWall_Glycosyl"/>
</dbReference>
<dbReference type="RefSeq" id="WP_101249752.1">
    <property type="nucleotide sequence ID" value="NZ_PIUM01000005.1"/>
</dbReference>
<protein>
    <recommendedName>
        <fullName evidence="7">GtrA/DPMS transmembrane domain-containing protein</fullName>
    </recommendedName>
</protein>
<dbReference type="OrthoDB" id="7427719at2"/>
<dbReference type="PANTHER" id="PTHR38459">
    <property type="entry name" value="PROPHAGE BACTOPRENOL-LINKED GLUCOSE TRANSLOCASE HOMOLOG"/>
    <property type="match status" value="1"/>
</dbReference>
<evidence type="ECO:0000256" key="5">
    <source>
        <dbReference type="ARBA" id="ARBA00023136"/>
    </source>
</evidence>
<dbReference type="EMBL" id="PIUM01000005">
    <property type="protein sequence ID" value="PKU25228.1"/>
    <property type="molecule type" value="Genomic_DNA"/>
</dbReference>
<keyword evidence="3 6" id="KW-0812">Transmembrane</keyword>
<keyword evidence="5 6" id="KW-0472">Membrane</keyword>
<evidence type="ECO:0000259" key="7">
    <source>
        <dbReference type="Pfam" id="PF04138"/>
    </source>
</evidence>
<evidence type="ECO:0000256" key="6">
    <source>
        <dbReference type="SAM" id="Phobius"/>
    </source>
</evidence>
<name>A0A2N3PXU9_9PROT</name>
<feature type="transmembrane region" description="Helical" evidence="6">
    <location>
        <begin position="39"/>
        <end position="61"/>
    </location>
</feature>